<dbReference type="PANTHER" id="PTHR46847:SF1">
    <property type="entry name" value="D-ALLOSE-BINDING PERIPLASMIC PROTEIN-RELATED"/>
    <property type="match status" value="1"/>
</dbReference>
<dbReference type="InterPro" id="IPR028082">
    <property type="entry name" value="Peripla_BP_I"/>
</dbReference>
<name>A0ABR8NYD2_9GAMM</name>
<protein>
    <submittedName>
        <fullName evidence="6">Sugar ABC transporter substrate-binding protein</fullName>
    </submittedName>
</protein>
<dbReference type="SUPFAM" id="SSF53822">
    <property type="entry name" value="Periplasmic binding protein-like I"/>
    <property type="match status" value="1"/>
</dbReference>
<evidence type="ECO:0000259" key="5">
    <source>
        <dbReference type="Pfam" id="PF13407"/>
    </source>
</evidence>
<evidence type="ECO:0000256" key="2">
    <source>
        <dbReference type="ARBA" id="ARBA00007639"/>
    </source>
</evidence>
<dbReference type="Gene3D" id="3.40.50.2300">
    <property type="match status" value="2"/>
</dbReference>
<keyword evidence="7" id="KW-1185">Reference proteome</keyword>
<sequence>MIKKTLLAASVVCAASNFAFADTLVIGAPMPSFADKWMSYLFEGINDFNDKHSDVEIKMTDANEDPSKMLNDVDNFIDAGVNALLVVPTDIAIVKPIAKKANRANIPLVIVNRLPDESAMKNVDAYVGSESIQAGIIQAESVVGMLDGKQGNIAILMGVLGHEAQIKRTEGNKQVFSQYSNIKIVAEQEGRWDRAKALQIVEDLLQAHPEINVIVANNDEMAIGALLAARKAGLTDADLIITGVDATPDALEYLGSGLDSTVFQSAKGQGYGGAEIAYKLAKGEKVQKMNWINFELVLEEQKVEYLYKYQ</sequence>
<dbReference type="InterPro" id="IPR025997">
    <property type="entry name" value="SBP_2_dom"/>
</dbReference>
<comment type="subcellular location">
    <subcellularLocation>
        <location evidence="1">Cell envelope</location>
    </subcellularLocation>
</comment>
<evidence type="ECO:0000256" key="1">
    <source>
        <dbReference type="ARBA" id="ARBA00004196"/>
    </source>
</evidence>
<feature type="signal peptide" evidence="4">
    <location>
        <begin position="1"/>
        <end position="21"/>
    </location>
</feature>
<dbReference type="Pfam" id="PF13407">
    <property type="entry name" value="Peripla_BP_4"/>
    <property type="match status" value="1"/>
</dbReference>
<evidence type="ECO:0000313" key="6">
    <source>
        <dbReference type="EMBL" id="MBD5771053.1"/>
    </source>
</evidence>
<gene>
    <name evidence="6" type="ORF">IF202_08300</name>
</gene>
<comment type="caution">
    <text evidence="6">The sequence shown here is derived from an EMBL/GenBank/DDBJ whole genome shotgun (WGS) entry which is preliminary data.</text>
</comment>
<comment type="similarity">
    <text evidence="2">Belongs to the bacterial solute-binding protein 2 family.</text>
</comment>
<feature type="domain" description="Periplasmic binding protein" evidence="5">
    <location>
        <begin position="30"/>
        <end position="285"/>
    </location>
</feature>
<proteinExistence type="inferred from homology"/>
<evidence type="ECO:0000256" key="4">
    <source>
        <dbReference type="SAM" id="SignalP"/>
    </source>
</evidence>
<dbReference type="EMBL" id="JACYFC010000002">
    <property type="protein sequence ID" value="MBD5771053.1"/>
    <property type="molecule type" value="Genomic_DNA"/>
</dbReference>
<dbReference type="RefSeq" id="WP_191594407.1">
    <property type="nucleotide sequence ID" value="NZ_JACYFC010000002.1"/>
</dbReference>
<organism evidence="6 7">
    <name type="scientific">Marinomonas colpomeniae</name>
    <dbReference type="NCBI Taxonomy" id="2774408"/>
    <lineage>
        <taxon>Bacteria</taxon>
        <taxon>Pseudomonadati</taxon>
        <taxon>Pseudomonadota</taxon>
        <taxon>Gammaproteobacteria</taxon>
        <taxon>Oceanospirillales</taxon>
        <taxon>Oceanospirillaceae</taxon>
        <taxon>Marinomonas</taxon>
    </lineage>
</organism>
<evidence type="ECO:0000313" key="7">
    <source>
        <dbReference type="Proteomes" id="UP000604161"/>
    </source>
</evidence>
<reference evidence="6 7" key="1">
    <citation type="submission" date="2020-09" db="EMBL/GenBank/DDBJ databases">
        <title>Marinomonas sp. nov., isolated from the cysticercosis algae of Qingdao, China.</title>
        <authorList>
            <person name="Sun X."/>
        </authorList>
    </citation>
    <scope>NUCLEOTIDE SEQUENCE [LARGE SCALE GENOMIC DNA]</scope>
    <source>
        <strain evidence="6 7">SM2066</strain>
    </source>
</reference>
<feature type="chain" id="PRO_5046815075" evidence="4">
    <location>
        <begin position="22"/>
        <end position="310"/>
    </location>
</feature>
<dbReference type="Proteomes" id="UP000604161">
    <property type="component" value="Unassembled WGS sequence"/>
</dbReference>
<dbReference type="PANTHER" id="PTHR46847">
    <property type="entry name" value="D-ALLOSE-BINDING PERIPLASMIC PROTEIN-RELATED"/>
    <property type="match status" value="1"/>
</dbReference>
<keyword evidence="3 4" id="KW-0732">Signal</keyword>
<dbReference type="CDD" id="cd06301">
    <property type="entry name" value="PBP1_rhizopine_binding-like"/>
    <property type="match status" value="1"/>
</dbReference>
<accession>A0ABR8NYD2</accession>
<evidence type="ECO:0000256" key="3">
    <source>
        <dbReference type="ARBA" id="ARBA00022729"/>
    </source>
</evidence>